<gene>
    <name evidence="2" type="ORF">I8J29_11850</name>
</gene>
<dbReference type="GO" id="GO:0016853">
    <property type="term" value="F:isomerase activity"/>
    <property type="evidence" value="ECO:0007669"/>
    <property type="project" value="UniProtKB-KW"/>
</dbReference>
<organism evidence="2 3">
    <name type="scientific">Paenibacillus artemisiicola</name>
    <dbReference type="NCBI Taxonomy" id="1172618"/>
    <lineage>
        <taxon>Bacteria</taxon>
        <taxon>Bacillati</taxon>
        <taxon>Bacillota</taxon>
        <taxon>Bacilli</taxon>
        <taxon>Bacillales</taxon>
        <taxon>Paenibacillaceae</taxon>
        <taxon>Paenibacillus</taxon>
    </lineage>
</organism>
<dbReference type="EMBL" id="JAGGDJ010000006">
    <property type="protein sequence ID" value="MBO7744892.1"/>
    <property type="molecule type" value="Genomic_DNA"/>
</dbReference>
<dbReference type="InterPro" id="IPR050312">
    <property type="entry name" value="IolE/XylAMocC-like"/>
</dbReference>
<feature type="domain" description="Xylose isomerase-like TIM barrel" evidence="1">
    <location>
        <begin position="19"/>
        <end position="258"/>
    </location>
</feature>
<dbReference type="Pfam" id="PF01261">
    <property type="entry name" value="AP_endonuc_2"/>
    <property type="match status" value="1"/>
</dbReference>
<dbReference type="PANTHER" id="PTHR12110">
    <property type="entry name" value="HYDROXYPYRUVATE ISOMERASE"/>
    <property type="match status" value="1"/>
</dbReference>
<protein>
    <submittedName>
        <fullName evidence="2">Sugar phosphate isomerase/epimerase</fullName>
    </submittedName>
</protein>
<dbReference type="Gene3D" id="3.20.20.150">
    <property type="entry name" value="Divalent-metal-dependent TIM barrel enzymes"/>
    <property type="match status" value="1"/>
</dbReference>
<evidence type="ECO:0000259" key="1">
    <source>
        <dbReference type="Pfam" id="PF01261"/>
    </source>
</evidence>
<evidence type="ECO:0000313" key="3">
    <source>
        <dbReference type="Proteomes" id="UP000670947"/>
    </source>
</evidence>
<dbReference type="InterPro" id="IPR036237">
    <property type="entry name" value="Xyl_isomerase-like_sf"/>
</dbReference>
<proteinExistence type="predicted"/>
<dbReference type="Proteomes" id="UP000670947">
    <property type="component" value="Unassembled WGS sequence"/>
</dbReference>
<dbReference type="SUPFAM" id="SSF51658">
    <property type="entry name" value="Xylose isomerase-like"/>
    <property type="match status" value="1"/>
</dbReference>
<sequence length="264" mass="29145">MKLGMPALLEYGTLEENAALCAALGLDFIELNMNLPLCMPDRLDAGLVRRMSRETGIGFTLHLPEELEPASFHAAIRRGHLACCLDAMDWAAAAGIGLLNMHVHNGVYFTLPGGRTWINEAHDAEYAALLHEAFATMYERASALGLSLCLENTCNFQLPFVRKAVDALAGFAPFRLTWDAGHDARTGYLEMPVLMAHADRIAHMHLHDCANGSDHRPLYTGEVPINERLAFARARGLSVVIEVKTEEALRASVERLRREWLQGG</sequence>
<reference evidence="2 3" key="1">
    <citation type="submission" date="2021-03" db="EMBL/GenBank/DDBJ databases">
        <title>Paenibacillus artemisicola MWE-103 whole genome sequence.</title>
        <authorList>
            <person name="Ham Y.J."/>
        </authorList>
    </citation>
    <scope>NUCLEOTIDE SEQUENCE [LARGE SCALE GENOMIC DNA]</scope>
    <source>
        <strain evidence="2 3">MWE-103</strain>
    </source>
</reference>
<dbReference type="InterPro" id="IPR013022">
    <property type="entry name" value="Xyl_isomerase-like_TIM-brl"/>
</dbReference>
<keyword evidence="2" id="KW-0413">Isomerase</keyword>
<name>A0ABS3W989_9BACL</name>
<evidence type="ECO:0000313" key="2">
    <source>
        <dbReference type="EMBL" id="MBO7744892.1"/>
    </source>
</evidence>
<comment type="caution">
    <text evidence="2">The sequence shown here is derived from an EMBL/GenBank/DDBJ whole genome shotgun (WGS) entry which is preliminary data.</text>
</comment>
<keyword evidence="3" id="KW-1185">Reference proteome</keyword>
<dbReference type="RefSeq" id="WP_208847824.1">
    <property type="nucleotide sequence ID" value="NZ_JAGGDJ010000006.1"/>
</dbReference>
<accession>A0ABS3W989</accession>